<evidence type="ECO:0000256" key="1">
    <source>
        <dbReference type="SAM" id="Coils"/>
    </source>
</evidence>
<protein>
    <submittedName>
        <fullName evidence="4">Uncharacterized protein</fullName>
    </submittedName>
</protein>
<sequence>MALKSFSDVVRAFVREHEQAGALSRKLQQPSQNTPPAASLLPAPETLQRLVEVMFFASVATEEGRLNPVGIVYAEDLTPFTAVGSASNFVQFAHPSVFNVGHVAKLALACTWPGSFLVVTPAGKDLHIAGIGDPPKFQFPSRDRLVRVTAPRPGVLAVGEGEREMVHYERGELRLSSSKDREQLESVERAVLDKLAKELPGFVSGEVLSIVRGMVGLGRGGLLAILGPDEELEHLFGKKGALLDKEATRIDPPLDLGAAIFEEAEAHEENGYLFNQGFASGKTGLTKEEVDAEDDARKATERVNQLREQVIRLTAVDGAVVMSHKLEVLAFGAMLPAPGEDLGDVFTLNARQKRVSWSLEGRGTRHRAAAAFVSKQPKRLSIIVSQDGHAGTFQGVGDKLQYLPL</sequence>
<keyword evidence="1" id="KW-0175">Coiled coil</keyword>
<dbReference type="eggNOG" id="ENOG502Z9MV">
    <property type="taxonomic scope" value="Bacteria"/>
</dbReference>
<feature type="domain" description="DAC" evidence="2">
    <location>
        <begin position="314"/>
        <end position="388"/>
    </location>
</feature>
<name>A0A017T3H6_9BACT</name>
<keyword evidence="5" id="KW-1185">Reference proteome</keyword>
<dbReference type="SUPFAM" id="SSF143597">
    <property type="entry name" value="YojJ-like"/>
    <property type="match status" value="1"/>
</dbReference>
<feature type="coiled-coil region" evidence="1">
    <location>
        <begin position="289"/>
        <end position="316"/>
    </location>
</feature>
<evidence type="ECO:0000313" key="4">
    <source>
        <dbReference type="EMBL" id="EYF03809.1"/>
    </source>
</evidence>
<gene>
    <name evidence="4" type="ORF">CAP_5239</name>
</gene>
<feature type="domain" description="Probable sensor" evidence="3">
    <location>
        <begin position="40"/>
        <end position="131"/>
    </location>
</feature>
<reference evidence="4 5" key="1">
    <citation type="submission" date="2013-05" db="EMBL/GenBank/DDBJ databases">
        <title>Genome assembly of Chondromyces apiculatus DSM 436.</title>
        <authorList>
            <person name="Sharma G."/>
            <person name="Khatri I."/>
            <person name="Kaur C."/>
            <person name="Mayilraj S."/>
            <person name="Subramanian S."/>
        </authorList>
    </citation>
    <scope>NUCLEOTIDE SEQUENCE [LARGE SCALE GENOMIC DNA]</scope>
    <source>
        <strain evidence="4 5">DSM 436</strain>
    </source>
</reference>
<dbReference type="EMBL" id="ASRX01000042">
    <property type="protein sequence ID" value="EYF03809.1"/>
    <property type="molecule type" value="Genomic_DNA"/>
</dbReference>
<dbReference type="InterPro" id="IPR048551">
    <property type="entry name" value="DACNV"/>
</dbReference>
<dbReference type="Gene3D" id="3.40.1700.10">
    <property type="entry name" value="DNA integrity scanning protein, DisA, N-terminal domain"/>
    <property type="match status" value="1"/>
</dbReference>
<dbReference type="RefSeq" id="WP_044245396.1">
    <property type="nucleotide sequence ID" value="NZ_ASRX01000042.1"/>
</dbReference>
<dbReference type="Proteomes" id="UP000019678">
    <property type="component" value="Unassembled WGS sequence"/>
</dbReference>
<dbReference type="InterPro" id="IPR003390">
    <property type="entry name" value="DNA_integrity_scan_DisA_N"/>
</dbReference>
<evidence type="ECO:0000313" key="5">
    <source>
        <dbReference type="Proteomes" id="UP000019678"/>
    </source>
</evidence>
<organism evidence="4 5">
    <name type="scientific">Chondromyces apiculatus DSM 436</name>
    <dbReference type="NCBI Taxonomy" id="1192034"/>
    <lineage>
        <taxon>Bacteria</taxon>
        <taxon>Pseudomonadati</taxon>
        <taxon>Myxococcota</taxon>
        <taxon>Polyangia</taxon>
        <taxon>Polyangiales</taxon>
        <taxon>Polyangiaceae</taxon>
        <taxon>Chondromyces</taxon>
    </lineage>
</organism>
<dbReference type="Pfam" id="PF21751">
    <property type="entry name" value="DACNV"/>
    <property type="match status" value="1"/>
</dbReference>
<dbReference type="AlphaFoldDB" id="A0A017T3H6"/>
<dbReference type="InterPro" id="IPR036888">
    <property type="entry name" value="DNA_integrity_DisA_N_sf"/>
</dbReference>
<accession>A0A017T3H6</accession>
<dbReference type="STRING" id="1192034.CAP_5239"/>
<proteinExistence type="predicted"/>
<evidence type="ECO:0000259" key="2">
    <source>
        <dbReference type="Pfam" id="PF02457"/>
    </source>
</evidence>
<evidence type="ECO:0000259" key="3">
    <source>
        <dbReference type="Pfam" id="PF21751"/>
    </source>
</evidence>
<dbReference type="Pfam" id="PF02457">
    <property type="entry name" value="DAC"/>
    <property type="match status" value="1"/>
</dbReference>
<comment type="caution">
    <text evidence="4">The sequence shown here is derived from an EMBL/GenBank/DDBJ whole genome shotgun (WGS) entry which is preliminary data.</text>
</comment>
<dbReference type="OrthoDB" id="5526591at2"/>